<feature type="compositionally biased region" description="Basic residues" evidence="1">
    <location>
        <begin position="58"/>
        <end position="72"/>
    </location>
</feature>
<name>A0A4P7MZ72_PYROR</name>
<protein>
    <submittedName>
        <fullName evidence="2">Uncharacterized protein</fullName>
    </submittedName>
</protein>
<proteinExistence type="predicted"/>
<feature type="region of interest" description="Disordered" evidence="1">
    <location>
        <begin position="52"/>
        <end position="80"/>
    </location>
</feature>
<reference evidence="2 3" key="1">
    <citation type="journal article" date="2019" name="Mol. Biol. Evol.">
        <title>Blast fungal genomes show frequent chromosomal changes, gene gains and losses, and effector gene turnover.</title>
        <authorList>
            <person name="Gomez Luciano L.B."/>
            <person name="Jason Tsai I."/>
            <person name="Chuma I."/>
            <person name="Tosa Y."/>
            <person name="Chen Y.H."/>
            <person name="Li J.Y."/>
            <person name="Li M.Y."/>
            <person name="Jade Lu M.Y."/>
            <person name="Nakayashiki H."/>
            <person name="Li W.H."/>
        </authorList>
    </citation>
    <scope>NUCLEOTIDE SEQUENCE [LARGE SCALE GENOMIC DNA]</scope>
    <source>
        <strain evidence="2">MZ5-1-6</strain>
    </source>
</reference>
<sequence>MSGTRVTSELAEQEKYGLSPQNTPCRCLIRVKEGCEGRKLVLVQTRMPLNRSMVKFSSNKKPKPCSKHHQQQHAKPNEKA</sequence>
<dbReference type="AlphaFoldDB" id="A0A4P7MZ72"/>
<dbReference type="EMBL" id="CP034205">
    <property type="protein sequence ID" value="QBZ55203.1"/>
    <property type="molecule type" value="Genomic_DNA"/>
</dbReference>
<organism evidence="2 3">
    <name type="scientific">Pyricularia oryzae</name>
    <name type="common">Rice blast fungus</name>
    <name type="synonym">Magnaporthe oryzae</name>
    <dbReference type="NCBI Taxonomy" id="318829"/>
    <lineage>
        <taxon>Eukaryota</taxon>
        <taxon>Fungi</taxon>
        <taxon>Dikarya</taxon>
        <taxon>Ascomycota</taxon>
        <taxon>Pezizomycotina</taxon>
        <taxon>Sordariomycetes</taxon>
        <taxon>Sordariomycetidae</taxon>
        <taxon>Magnaporthales</taxon>
        <taxon>Pyriculariaceae</taxon>
        <taxon>Pyricularia</taxon>
    </lineage>
</organism>
<evidence type="ECO:0000313" key="2">
    <source>
        <dbReference type="EMBL" id="QBZ55203.1"/>
    </source>
</evidence>
<dbReference type="Proteomes" id="UP000294847">
    <property type="component" value="Chromosome 2"/>
</dbReference>
<evidence type="ECO:0000313" key="3">
    <source>
        <dbReference type="Proteomes" id="UP000294847"/>
    </source>
</evidence>
<gene>
    <name evidence="2" type="ORF">PoMZ_00097</name>
</gene>
<accession>A0A4P7MZ72</accession>
<evidence type="ECO:0000256" key="1">
    <source>
        <dbReference type="SAM" id="MobiDB-lite"/>
    </source>
</evidence>
<feature type="region of interest" description="Disordered" evidence="1">
    <location>
        <begin position="1"/>
        <end position="21"/>
    </location>
</feature>